<feature type="domain" description="DUF4261" evidence="1">
    <location>
        <begin position="168"/>
        <end position="242"/>
    </location>
</feature>
<dbReference type="Proteomes" id="UP000284676">
    <property type="component" value="Unassembled WGS sequence"/>
</dbReference>
<dbReference type="InterPro" id="IPR025357">
    <property type="entry name" value="DUF4261"/>
</dbReference>
<dbReference type="Pfam" id="PF14080">
    <property type="entry name" value="DUF4261"/>
    <property type="match status" value="1"/>
</dbReference>
<protein>
    <submittedName>
        <fullName evidence="2">DUF4261 domain-containing protein</fullName>
    </submittedName>
</protein>
<evidence type="ECO:0000313" key="2">
    <source>
        <dbReference type="EMBL" id="RHF70657.1"/>
    </source>
</evidence>
<evidence type="ECO:0000259" key="1">
    <source>
        <dbReference type="Pfam" id="PF14080"/>
    </source>
</evidence>
<dbReference type="AlphaFoldDB" id="A0A414PQ36"/>
<accession>A0A414PQ36</accession>
<proteinExistence type="predicted"/>
<name>A0A414PQ36_FUSMR</name>
<reference evidence="2 3" key="1">
    <citation type="submission" date="2018-08" db="EMBL/GenBank/DDBJ databases">
        <title>A genome reference for cultivated species of the human gut microbiota.</title>
        <authorList>
            <person name="Zou Y."/>
            <person name="Xue W."/>
            <person name="Luo G."/>
        </authorList>
    </citation>
    <scope>NUCLEOTIDE SEQUENCE [LARGE SCALE GENOMIC DNA]</scope>
    <source>
        <strain evidence="2 3">AM25-1</strain>
    </source>
</reference>
<dbReference type="RefSeq" id="WP_005887374.1">
    <property type="nucleotide sequence ID" value="NZ_CABMMQ010000002.1"/>
</dbReference>
<dbReference type="EMBL" id="QRHL01000023">
    <property type="protein sequence ID" value="RHF70657.1"/>
    <property type="molecule type" value="Genomic_DNA"/>
</dbReference>
<comment type="caution">
    <text evidence="2">The sequence shown here is derived from an EMBL/GenBank/DDBJ whole genome shotgun (WGS) entry which is preliminary data.</text>
</comment>
<evidence type="ECO:0000313" key="3">
    <source>
        <dbReference type="Proteomes" id="UP000284676"/>
    </source>
</evidence>
<sequence>MEKNNVMNGFILFKDTVCNFDEIKKNLKSDWNIEMNGEIKEEATVFNIGNTMVALSFIPAPVPNGEAEANAKNNIFWEDGVKKTSEHQAQMIVAVTGGKDAVKSSKLFVKVASSILKLENTIGIYKYPTVIPSDMYIEVAEELKEDSFPVLDVVYIGMYRSDNGICGYTEGLKYFGKKEIEVIDTDVEVFELYEFLIDIANYVITCDVKLNDGETIGFSAEQKLPITVTKGVVFEEDTIKIEFNNSNKN</sequence>
<organism evidence="2 3">
    <name type="scientific">Fusobacterium mortiferum</name>
    <dbReference type="NCBI Taxonomy" id="850"/>
    <lineage>
        <taxon>Bacteria</taxon>
        <taxon>Fusobacteriati</taxon>
        <taxon>Fusobacteriota</taxon>
        <taxon>Fusobacteriia</taxon>
        <taxon>Fusobacteriales</taxon>
        <taxon>Fusobacteriaceae</taxon>
        <taxon>Fusobacterium</taxon>
    </lineage>
</organism>
<dbReference type="GeneID" id="62763973"/>
<gene>
    <name evidence="2" type="ORF">DW663_10265</name>
</gene>